<protein>
    <recommendedName>
        <fullName evidence="2">Putative Flp pilus-assembly TadG-like N-terminal domain-containing protein</fullName>
    </recommendedName>
</protein>
<gene>
    <name evidence="3" type="ORF">SSE37_10864</name>
</gene>
<dbReference type="Pfam" id="PF13400">
    <property type="entry name" value="Tad"/>
    <property type="match status" value="1"/>
</dbReference>
<feature type="transmembrane region" description="Helical" evidence="1">
    <location>
        <begin position="33"/>
        <end position="53"/>
    </location>
</feature>
<name>A3K3C5_SAGS3</name>
<evidence type="ECO:0000259" key="2">
    <source>
        <dbReference type="Pfam" id="PF13400"/>
    </source>
</evidence>
<dbReference type="Proteomes" id="UP000005713">
    <property type="component" value="Unassembled WGS sequence"/>
</dbReference>
<evidence type="ECO:0000313" key="3">
    <source>
        <dbReference type="EMBL" id="EBA08039.1"/>
    </source>
</evidence>
<dbReference type="InterPro" id="IPR028087">
    <property type="entry name" value="Tad_N"/>
</dbReference>
<dbReference type="SUPFAM" id="SSF53300">
    <property type="entry name" value="vWA-like"/>
    <property type="match status" value="1"/>
</dbReference>
<dbReference type="OrthoDB" id="7522752at2"/>
<dbReference type="Gene3D" id="3.40.50.410">
    <property type="entry name" value="von Willebrand factor, type A domain"/>
    <property type="match status" value="2"/>
</dbReference>
<dbReference type="InterPro" id="IPR036465">
    <property type="entry name" value="vWFA_dom_sf"/>
</dbReference>
<keyword evidence="1" id="KW-1133">Transmembrane helix</keyword>
<reference evidence="3 4" key="1">
    <citation type="submission" date="2006-06" db="EMBL/GenBank/DDBJ databases">
        <authorList>
            <person name="Moran M.A."/>
            <person name="Ferriera S."/>
            <person name="Johnson J."/>
            <person name="Kravitz S."/>
            <person name="Beeson K."/>
            <person name="Sutton G."/>
            <person name="Rogers Y.-H."/>
            <person name="Friedman R."/>
            <person name="Frazier M."/>
            <person name="Venter J.C."/>
        </authorList>
    </citation>
    <scope>NUCLEOTIDE SEQUENCE [LARGE SCALE GENOMIC DNA]</scope>
    <source>
        <strain evidence="3 4">E-37</strain>
    </source>
</reference>
<evidence type="ECO:0000256" key="1">
    <source>
        <dbReference type="SAM" id="Phobius"/>
    </source>
</evidence>
<sequence>MQTKRYRNTPKPVMSHSVTGGWLGRFWADTSGSMSYVALAGSLVMMVFGGIGIDMMHAELKRSQVQNTLDRAVLAAANLSNTRDPQTVVEDYFRAMKLEDTLGDVQTGDSLGAKRVRAEGNGSINSHFLGLIGVDQLDVYGAATAENATAPLEISLVLDVSGSMQGQKIRDLKEAAKAFVDAVLGEGGDNSRVTVSLIPYNATVNLGDDLSERFNLDRWQNYSSCAIFESSDYNSLSIDPNAGLEQLAHFDPYDYSGNSPDLTAPWCAEGNNLAIVPHSSDADYLSDVIDSFEAQGNTAIDLGMKWGLALLDPAARPVIGDMQADGLVPSSARYRPSDYGTQTMKFVVVMTDGENTQEYNLKPWMLNPNALSDVWVDDHGTPGKGDDRYSIRVKDNYGDSNDVFYWPHASRNNYRNGPYSWVTRTAAQMVNGVAVVDGDSETTKAKCSSYKGAGHNAGQETLIENVLGMDYGTLDLDGDGIAGANDDCSNYPPVRLTWQELFGNVKTTYYANAWYWQAYMDGRASYNDYYNAYYSWETTVDASQANTNLATICAKAKQQDVTIFTIGVEAPQAGLNAMRNCASSASHYYNVSSNQLVDTFRSISDVVVELRLTE</sequence>
<dbReference type="EMBL" id="AAYA01000006">
    <property type="protein sequence ID" value="EBA08039.1"/>
    <property type="molecule type" value="Genomic_DNA"/>
</dbReference>
<organism evidence="3 4">
    <name type="scientific">Sagittula stellata (strain ATCC 700073 / DSM 11524 / E-37)</name>
    <dbReference type="NCBI Taxonomy" id="388399"/>
    <lineage>
        <taxon>Bacteria</taxon>
        <taxon>Pseudomonadati</taxon>
        <taxon>Pseudomonadota</taxon>
        <taxon>Alphaproteobacteria</taxon>
        <taxon>Rhodobacterales</taxon>
        <taxon>Roseobacteraceae</taxon>
        <taxon>Sagittula</taxon>
    </lineage>
</organism>
<keyword evidence="1" id="KW-0472">Membrane</keyword>
<dbReference type="AlphaFoldDB" id="A3K3C5"/>
<accession>A3K3C5</accession>
<keyword evidence="1" id="KW-0812">Transmembrane</keyword>
<keyword evidence="4" id="KW-1185">Reference proteome</keyword>
<proteinExistence type="predicted"/>
<feature type="domain" description="Putative Flp pilus-assembly TadG-like N-terminal" evidence="2">
    <location>
        <begin position="32"/>
        <end position="78"/>
    </location>
</feature>
<dbReference type="eggNOG" id="COG2304">
    <property type="taxonomic scope" value="Bacteria"/>
</dbReference>
<dbReference type="RefSeq" id="WP_005858782.1">
    <property type="nucleotide sequence ID" value="NZ_AAYA01000006.1"/>
</dbReference>
<dbReference type="CDD" id="cd00198">
    <property type="entry name" value="vWFA"/>
    <property type="match status" value="1"/>
</dbReference>
<evidence type="ECO:0000313" key="4">
    <source>
        <dbReference type="Proteomes" id="UP000005713"/>
    </source>
</evidence>
<comment type="caution">
    <text evidence="3">The sequence shown here is derived from an EMBL/GenBank/DDBJ whole genome shotgun (WGS) entry which is preliminary data.</text>
</comment>